<keyword evidence="2 3" id="KW-0802">TPR repeat</keyword>
<evidence type="ECO:0000256" key="4">
    <source>
        <dbReference type="SAM" id="SignalP"/>
    </source>
</evidence>
<dbReference type="Proteomes" id="UP000519023">
    <property type="component" value="Unassembled WGS sequence"/>
</dbReference>
<dbReference type="Pfam" id="PF12770">
    <property type="entry name" value="CHAT"/>
    <property type="match status" value="1"/>
</dbReference>
<evidence type="ECO:0000256" key="3">
    <source>
        <dbReference type="PROSITE-ProRule" id="PRU00339"/>
    </source>
</evidence>
<evidence type="ECO:0000256" key="1">
    <source>
        <dbReference type="ARBA" id="ARBA00022737"/>
    </source>
</evidence>
<comment type="caution">
    <text evidence="6">The sequence shown here is derived from an EMBL/GenBank/DDBJ whole genome shotgun (WGS) entry which is preliminary data.</text>
</comment>
<dbReference type="InterPro" id="IPR019734">
    <property type="entry name" value="TPR_rpt"/>
</dbReference>
<dbReference type="SMART" id="SM00028">
    <property type="entry name" value="TPR"/>
    <property type="match status" value="3"/>
</dbReference>
<dbReference type="PANTHER" id="PTHR45641:SF19">
    <property type="entry name" value="NEPHROCYSTIN-3"/>
    <property type="match status" value="1"/>
</dbReference>
<dbReference type="Pfam" id="PF13424">
    <property type="entry name" value="TPR_12"/>
    <property type="match status" value="2"/>
</dbReference>
<evidence type="ECO:0000313" key="7">
    <source>
        <dbReference type="Proteomes" id="UP000519023"/>
    </source>
</evidence>
<feature type="signal peptide" evidence="4">
    <location>
        <begin position="1"/>
        <end position="20"/>
    </location>
</feature>
<gene>
    <name evidence="6" type="ORF">HHL08_06240</name>
</gene>
<protein>
    <submittedName>
        <fullName evidence="6">CHAT domain-containing protein</fullName>
    </submittedName>
</protein>
<accession>A0A7X9WTP4</accession>
<dbReference type="Pfam" id="PF13374">
    <property type="entry name" value="TPR_10"/>
    <property type="match status" value="1"/>
</dbReference>
<feature type="domain" description="CHAT" evidence="5">
    <location>
        <begin position="662"/>
        <end position="982"/>
    </location>
</feature>
<dbReference type="AlphaFoldDB" id="A0A7X9WTP4"/>
<sequence length="982" mass="104173">MQLSTRYAAMLLALSVPTHAASAAAPASAVAFSPTDPRHVRLYSLERQAFALFDNDDYALSMSQKTRDAWTRLHAAALKAKVAGKPHPLAGVALINLSSMDQIDGKNPDALAHVTEGLALVAPFADAYPVAWMQGLSIKGYVQAALGDVTGGADILAQASRYMDGYIARTPPDKLDESTHMLRSNIAFSHAQALTRLGRNDEAVDAQRASMEARIAAVGPNSPDTIGSYYNYAQMLQRADRDVEAEKYARMAVDIATDHVDRKHPSYARALEALGLLLSRTGRRNESLDYLQRAIAIKRDTVGTSSLYFQFGLQNLGTVLLPLERYADAETLFMEAERGFRGIEGDNSPQSARALAFAASAALAEGRRDQAIERFNAALARVRAGSDKDRDIGQRVYPYLIPALIAAGQGEASRAAAAAFAAETRQLDNAPAIPLAQAAMLSAWTGSDPAKLHESAERLAGVLRDGTVMNDNGELTEEQRAALDAVLAVAAQTQDAALALDTMAVLAGSRIAQANRLVSQRMVTDPGLGGRVRSLQDKVKTLEAADRRLLKALATDNGVAAARAERATIAAVVEAERAAIARDYPRWVDAHGGAQPDLAAVRASLGQGEALLAVMPAFDGVYLLAVGTDGTHIERAGMDRAALVALVGRLRSSLTPAGFDQSSAHDLYRQIFTPGILTALGQARTLRIVPTGAFASLPFGMLLQHPVAAVTRHTPWLIRRFAIEVQPGFATGGDRRRQMAMRGQRFLGIGAPLAFADAKPADVTRGTGALLAASSYFRNGGTDTRALSQLPPLPGSVTELRAIAHRFGSDHATLLIGADASEARLRDRDLSSYGVILFATHGLVSGEMEGVAEPALVLSPPDAATAGEDGLLTASEVASMRIGADWVILSACNTAAGNDAQAPAYSGLAQAFRYAGAGSLLVSHWPVRDDASAFVTLETVKGAARGLPRAVALQRAMLKLIGSKRPDAAQPYIWAPFILMGR</sequence>
<dbReference type="InterPro" id="IPR011990">
    <property type="entry name" value="TPR-like_helical_dom_sf"/>
</dbReference>
<keyword evidence="4" id="KW-0732">Signal</keyword>
<dbReference type="RefSeq" id="WP_169571617.1">
    <property type="nucleotide sequence ID" value="NZ_JABBFV010000003.1"/>
</dbReference>
<keyword evidence="7" id="KW-1185">Reference proteome</keyword>
<evidence type="ECO:0000259" key="5">
    <source>
        <dbReference type="Pfam" id="PF12770"/>
    </source>
</evidence>
<name>A0A7X9WTP4_9SPHN</name>
<dbReference type="InterPro" id="IPR024983">
    <property type="entry name" value="CHAT_dom"/>
</dbReference>
<feature type="chain" id="PRO_5031085099" evidence="4">
    <location>
        <begin position="21"/>
        <end position="982"/>
    </location>
</feature>
<dbReference type="PANTHER" id="PTHR45641">
    <property type="entry name" value="TETRATRICOPEPTIDE REPEAT PROTEIN (AFU_ORTHOLOGUE AFUA_6G03870)"/>
    <property type="match status" value="1"/>
</dbReference>
<keyword evidence="1" id="KW-0677">Repeat</keyword>
<evidence type="ECO:0000313" key="6">
    <source>
        <dbReference type="EMBL" id="NML09751.1"/>
    </source>
</evidence>
<feature type="repeat" description="TPR" evidence="3">
    <location>
        <begin position="268"/>
        <end position="301"/>
    </location>
</feature>
<dbReference type="Gene3D" id="1.25.40.10">
    <property type="entry name" value="Tetratricopeptide repeat domain"/>
    <property type="match status" value="1"/>
</dbReference>
<dbReference type="PROSITE" id="PS50005">
    <property type="entry name" value="TPR"/>
    <property type="match status" value="1"/>
</dbReference>
<dbReference type="EMBL" id="JABBFV010000003">
    <property type="protein sequence ID" value="NML09751.1"/>
    <property type="molecule type" value="Genomic_DNA"/>
</dbReference>
<organism evidence="6 7">
    <name type="scientific">Sphingobium psychrophilum</name>
    <dbReference type="NCBI Taxonomy" id="2728834"/>
    <lineage>
        <taxon>Bacteria</taxon>
        <taxon>Pseudomonadati</taxon>
        <taxon>Pseudomonadota</taxon>
        <taxon>Alphaproteobacteria</taxon>
        <taxon>Sphingomonadales</taxon>
        <taxon>Sphingomonadaceae</taxon>
        <taxon>Sphingobium</taxon>
    </lineage>
</organism>
<dbReference type="SUPFAM" id="SSF48452">
    <property type="entry name" value="TPR-like"/>
    <property type="match status" value="2"/>
</dbReference>
<proteinExistence type="predicted"/>
<evidence type="ECO:0000256" key="2">
    <source>
        <dbReference type="ARBA" id="ARBA00022803"/>
    </source>
</evidence>
<reference evidence="6 7" key="1">
    <citation type="submission" date="2020-04" db="EMBL/GenBank/DDBJ databases">
        <title>Sphingobium sp. AR-3-1 isolated from Arctic soil.</title>
        <authorList>
            <person name="Dahal R.H."/>
            <person name="Chaudhary D.K."/>
        </authorList>
    </citation>
    <scope>NUCLEOTIDE SEQUENCE [LARGE SCALE GENOMIC DNA]</scope>
    <source>
        <strain evidence="6 7">AR-3-1</strain>
    </source>
</reference>